<gene>
    <name evidence="2" type="ORF">FJA49_13590</name>
</gene>
<feature type="chain" id="PRO_5021459525" evidence="1">
    <location>
        <begin position="19"/>
        <end position="291"/>
    </location>
</feature>
<accession>A0A501Q338</accession>
<dbReference type="GO" id="GO:0006508">
    <property type="term" value="P:proteolysis"/>
    <property type="evidence" value="ECO:0007669"/>
    <property type="project" value="UniProtKB-KW"/>
</dbReference>
<dbReference type="Gene3D" id="2.40.70.10">
    <property type="entry name" value="Acid Proteases"/>
    <property type="match status" value="1"/>
</dbReference>
<dbReference type="InterPro" id="IPR021109">
    <property type="entry name" value="Peptidase_aspartic_dom_sf"/>
</dbReference>
<keyword evidence="2" id="KW-0645">Protease</keyword>
<reference evidence="2 3" key="2">
    <citation type="submission" date="2019-06" db="EMBL/GenBank/DDBJ databases">
        <authorList>
            <person name="Seo Y."/>
        </authorList>
    </citation>
    <scope>NUCLEOTIDE SEQUENCE [LARGE SCALE GENOMIC DNA]</scope>
    <source>
        <strain evidence="2 3">MaA-Y11</strain>
    </source>
</reference>
<keyword evidence="2" id="KW-0378">Hydrolase</keyword>
<proteinExistence type="predicted"/>
<feature type="signal peptide" evidence="1">
    <location>
        <begin position="1"/>
        <end position="18"/>
    </location>
</feature>
<reference evidence="2 3" key="1">
    <citation type="submission" date="2019-06" db="EMBL/GenBank/DDBJ databases">
        <title>Flavobacterium sp. MaA-Y11 from geoumgang.</title>
        <authorList>
            <person name="Jeong S."/>
        </authorList>
    </citation>
    <scope>NUCLEOTIDE SEQUENCE [LARGE SCALE GENOMIC DNA]</scope>
    <source>
        <strain evidence="2 3">MaA-Y11</strain>
    </source>
</reference>
<dbReference type="EMBL" id="VFJE01000055">
    <property type="protein sequence ID" value="TPD67299.1"/>
    <property type="molecule type" value="Genomic_DNA"/>
</dbReference>
<protein>
    <submittedName>
        <fullName evidence="2">Clan AA aspartic protease</fullName>
    </submittedName>
</protein>
<keyword evidence="1" id="KW-0732">Signal</keyword>
<dbReference type="GO" id="GO:0008233">
    <property type="term" value="F:peptidase activity"/>
    <property type="evidence" value="ECO:0007669"/>
    <property type="project" value="UniProtKB-KW"/>
</dbReference>
<evidence type="ECO:0000313" key="2">
    <source>
        <dbReference type="EMBL" id="TPD67299.1"/>
    </source>
</evidence>
<dbReference type="AlphaFoldDB" id="A0A501Q338"/>
<keyword evidence="3" id="KW-1185">Reference proteome</keyword>
<name>A0A501Q338_9FLAO</name>
<dbReference type="Proteomes" id="UP000319175">
    <property type="component" value="Unassembled WGS sequence"/>
</dbReference>
<dbReference type="RefSeq" id="WP_140001458.1">
    <property type="nucleotide sequence ID" value="NZ_VFJE01000055.1"/>
</dbReference>
<organism evidence="2 3">
    <name type="scientific">Flavobacterium microcysteis</name>
    <dbReference type="NCBI Taxonomy" id="2596891"/>
    <lineage>
        <taxon>Bacteria</taxon>
        <taxon>Pseudomonadati</taxon>
        <taxon>Bacteroidota</taxon>
        <taxon>Flavobacteriia</taxon>
        <taxon>Flavobacteriales</taxon>
        <taxon>Flavobacteriaceae</taxon>
        <taxon>Flavobacterium</taxon>
    </lineage>
</organism>
<sequence length="291" mass="32865">MKKILFALFAFASVSAVGQTNNSSSDTIPLVINSQNTIYVKAVFNKTDTLNLNFDTGTTELVLTNDVMKNKLKVAPELYNTFYDVRIGKHDYATKVYDAELTGHGTDGRFGWDLFKGKFVELNYSKNIMVVYSQLPKYVLKDNAFSKLGITFFKGLVFVESKISHDGVDNTALFLFDSGYQRTAMLDNDLLKEGNFPTDKMKVIKKVIMRGAQGNEVPVITSDLQLLKIGKYELKDVPVQQITSNKPLHGANIHILGNEVLKRFDTFLDFQNNVIYLKPNHLFNAEYIEKS</sequence>
<dbReference type="SUPFAM" id="SSF50630">
    <property type="entry name" value="Acid proteases"/>
    <property type="match status" value="1"/>
</dbReference>
<evidence type="ECO:0000313" key="3">
    <source>
        <dbReference type="Proteomes" id="UP000319175"/>
    </source>
</evidence>
<dbReference type="OrthoDB" id="5166556at2"/>
<evidence type="ECO:0000256" key="1">
    <source>
        <dbReference type="SAM" id="SignalP"/>
    </source>
</evidence>
<comment type="caution">
    <text evidence="2">The sequence shown here is derived from an EMBL/GenBank/DDBJ whole genome shotgun (WGS) entry which is preliminary data.</text>
</comment>